<dbReference type="Proteomes" id="UP000019024">
    <property type="component" value="Plasmid unnamed2"/>
</dbReference>
<dbReference type="AlphaFoldDB" id="W0JY26"/>
<keyword evidence="1" id="KW-0614">Plasmid</keyword>
<sequence>MMEHTTGLKLELVVGAESSIRGRIGRFSIEETYYSYL</sequence>
<evidence type="ECO:0000313" key="1">
    <source>
        <dbReference type="EMBL" id="AHG01903.1"/>
    </source>
</evidence>
<accession>W0JY26</accession>
<name>W0JY26_9EURY</name>
<proteinExistence type="predicted"/>
<keyword evidence="2" id="KW-1185">Reference proteome</keyword>
<dbReference type="HOGENOM" id="CLU_3338322_0_0_2"/>
<protein>
    <submittedName>
        <fullName evidence="1">Uncharacterized protein</fullName>
    </submittedName>
</protein>
<organism evidence="1 2">
    <name type="scientific">Halostagnicola larsenii XH-48</name>
    <dbReference type="NCBI Taxonomy" id="797299"/>
    <lineage>
        <taxon>Archaea</taxon>
        <taxon>Methanobacteriati</taxon>
        <taxon>Methanobacteriota</taxon>
        <taxon>Stenosarchaea group</taxon>
        <taxon>Halobacteria</taxon>
        <taxon>Halobacteriales</taxon>
        <taxon>Natrialbaceae</taxon>
        <taxon>Halostagnicola</taxon>
    </lineage>
</organism>
<evidence type="ECO:0000313" key="2">
    <source>
        <dbReference type="Proteomes" id="UP000019024"/>
    </source>
</evidence>
<dbReference type="EMBL" id="CP007057">
    <property type="protein sequence ID" value="AHG01903.1"/>
    <property type="molecule type" value="Genomic_DNA"/>
</dbReference>
<geneLocation type="plasmid" evidence="1">
    <name>unnamed</name>
</geneLocation>
<dbReference type="KEGG" id="hlr:HALLA_01000"/>
<reference evidence="1 2" key="1">
    <citation type="submission" date="2014-01" db="EMBL/GenBank/DDBJ databases">
        <authorList>
            <consortium name="DOE Joint Genome Institute"/>
            <person name="Anderson I."/>
            <person name="Huntemann M."/>
            <person name="Han J."/>
            <person name="Chen A."/>
            <person name="Kyrpides N."/>
            <person name="Mavromatis K."/>
            <person name="Markowitz V."/>
            <person name="Palaniappan K."/>
            <person name="Ivanova N."/>
            <person name="Schaumberg A."/>
            <person name="Pati A."/>
            <person name="Liolios K."/>
            <person name="Nordberg H.P."/>
            <person name="Cantor M.N."/>
            <person name="Hua S.X."/>
            <person name="Woyke T."/>
        </authorList>
    </citation>
    <scope>NUCLEOTIDE SEQUENCE [LARGE SCALE GENOMIC DNA]</scope>
    <source>
        <strain evidence="1 2">XH-48</strain>
        <plasmid evidence="2">2</plasmid>
    </source>
</reference>
<gene>
    <name evidence="1" type="ORF">HALLA_01000</name>
</gene>